<dbReference type="EMBL" id="RXOF01000011">
    <property type="protein sequence ID" value="RTQ47902.1"/>
    <property type="molecule type" value="Genomic_DNA"/>
</dbReference>
<dbReference type="AlphaFoldDB" id="A0A431U091"/>
<comment type="caution">
    <text evidence="3">The sequence shown here is derived from an EMBL/GenBank/DDBJ whole genome shotgun (WGS) entry which is preliminary data.</text>
</comment>
<evidence type="ECO:0000256" key="1">
    <source>
        <dbReference type="SAM" id="Phobius"/>
    </source>
</evidence>
<keyword evidence="1" id="KW-0812">Transmembrane</keyword>
<feature type="domain" description="DUF4240" evidence="2">
    <location>
        <begin position="68"/>
        <end position="188"/>
    </location>
</feature>
<gene>
    <name evidence="3" type="ORF">EJV47_18475</name>
</gene>
<reference evidence="3 4" key="1">
    <citation type="submission" date="2018-12" db="EMBL/GenBank/DDBJ databases">
        <title>Hymenobacter gummosus sp. nov., isolated from a spring.</title>
        <authorList>
            <person name="Nie L."/>
        </authorList>
    </citation>
    <scope>NUCLEOTIDE SEQUENCE [LARGE SCALE GENOMIC DNA]</scope>
    <source>
        <strain evidence="3 4">KCTC 52166</strain>
    </source>
</reference>
<organism evidence="3 4">
    <name type="scientific">Hymenobacter gummosus</name>
    <dbReference type="NCBI Taxonomy" id="1776032"/>
    <lineage>
        <taxon>Bacteria</taxon>
        <taxon>Pseudomonadati</taxon>
        <taxon>Bacteroidota</taxon>
        <taxon>Cytophagia</taxon>
        <taxon>Cytophagales</taxon>
        <taxon>Hymenobacteraceae</taxon>
        <taxon>Hymenobacter</taxon>
    </lineage>
</organism>
<keyword evidence="4" id="KW-1185">Reference proteome</keyword>
<evidence type="ECO:0000259" key="2">
    <source>
        <dbReference type="Pfam" id="PF14024"/>
    </source>
</evidence>
<sequence length="228" mass="26496">MARGETCHYPAGRKFLTLQVVRLLLTSLKIFLLVFFLRVIVQRFVPLPRYDGPELLPEASRPAELLPEADFWRLIEASRHHGLTSYNGQLSTLSEELAGLDTLTLRRFDRTLAHLLRQSYDARLWQAAYAVNGGCSDDCFEYFRGWLMTQGRDKFYWTLRHPRLLLLTGRSEFAQGYEGLEHVAAAQYWRKAGRRMPAAESAPYQLKGPMFDERAALLRYPELWLLVW</sequence>
<protein>
    <submittedName>
        <fullName evidence="3">DUF4240 domain-containing protein</fullName>
    </submittedName>
</protein>
<proteinExistence type="predicted"/>
<accession>A0A431U091</accession>
<dbReference type="OrthoDB" id="6200718at2"/>
<evidence type="ECO:0000313" key="4">
    <source>
        <dbReference type="Proteomes" id="UP000282184"/>
    </source>
</evidence>
<dbReference type="InterPro" id="IPR025334">
    <property type="entry name" value="DUF4240"/>
</dbReference>
<evidence type="ECO:0000313" key="3">
    <source>
        <dbReference type="EMBL" id="RTQ47902.1"/>
    </source>
</evidence>
<name>A0A431U091_9BACT</name>
<keyword evidence="1" id="KW-1133">Transmembrane helix</keyword>
<dbReference type="Pfam" id="PF14024">
    <property type="entry name" value="DUF4240"/>
    <property type="match status" value="1"/>
</dbReference>
<feature type="transmembrane region" description="Helical" evidence="1">
    <location>
        <begin position="20"/>
        <end position="41"/>
    </location>
</feature>
<dbReference type="Proteomes" id="UP000282184">
    <property type="component" value="Unassembled WGS sequence"/>
</dbReference>
<keyword evidence="1" id="KW-0472">Membrane</keyword>